<comment type="caution">
    <text evidence="1">The sequence shown here is derived from an EMBL/GenBank/DDBJ whole genome shotgun (WGS) entry which is preliminary data.</text>
</comment>
<gene>
    <name evidence="1" type="ORF">HMPREF3202_02132</name>
</gene>
<proteinExistence type="predicted"/>
<feature type="non-terminal residue" evidence="1">
    <location>
        <position position="71"/>
    </location>
</feature>
<reference evidence="1 2" key="1">
    <citation type="submission" date="2016-02" db="EMBL/GenBank/DDBJ databases">
        <authorList>
            <person name="Wen L."/>
            <person name="He K."/>
            <person name="Yang H."/>
        </authorList>
    </citation>
    <scope>NUCLEOTIDE SEQUENCE [LARGE SCALE GENOMIC DNA]</scope>
    <source>
        <strain evidence="1 2">GED7880</strain>
    </source>
</reference>
<dbReference type="PATRIC" id="fig|28125.4.peg.2129"/>
<accession>A0A137SR75</accession>
<protein>
    <submittedName>
        <fullName evidence="1">Uncharacterized protein</fullName>
    </submittedName>
</protein>
<organism evidence="1 2">
    <name type="scientific">Prevotella bivia</name>
    <dbReference type="NCBI Taxonomy" id="28125"/>
    <lineage>
        <taxon>Bacteria</taxon>
        <taxon>Pseudomonadati</taxon>
        <taxon>Bacteroidota</taxon>
        <taxon>Bacteroidia</taxon>
        <taxon>Bacteroidales</taxon>
        <taxon>Prevotellaceae</taxon>
        <taxon>Prevotella</taxon>
    </lineage>
</organism>
<evidence type="ECO:0000313" key="1">
    <source>
        <dbReference type="EMBL" id="KXO14983.1"/>
    </source>
</evidence>
<dbReference type="AlphaFoldDB" id="A0A137SR75"/>
<evidence type="ECO:0000313" key="2">
    <source>
        <dbReference type="Proteomes" id="UP000070093"/>
    </source>
</evidence>
<dbReference type="STRING" id="28125.HMPREF3202_02132"/>
<sequence>MHHRKQAEKGAKRREFSYQIVRKTTKGKGRLKVVTKTEFSLSLSMLCIVQSSSKKCNFASKKQWKKKNSSC</sequence>
<dbReference type="EMBL" id="LTAG01000122">
    <property type="protein sequence ID" value="KXO14983.1"/>
    <property type="molecule type" value="Genomic_DNA"/>
</dbReference>
<dbReference type="Proteomes" id="UP000070093">
    <property type="component" value="Unassembled WGS sequence"/>
</dbReference>
<name>A0A137SR75_9BACT</name>